<dbReference type="Proteomes" id="UP000191024">
    <property type="component" value="Chromosome D"/>
</dbReference>
<gene>
    <name evidence="3" type="ORF">LAMI_0D08614G</name>
</gene>
<feature type="chain" id="PRO_5009236045" evidence="2">
    <location>
        <begin position="38"/>
        <end position="73"/>
    </location>
</feature>
<dbReference type="GO" id="GO:0033617">
    <property type="term" value="P:mitochondrial respiratory chain complex IV assembly"/>
    <property type="evidence" value="ECO:0007669"/>
    <property type="project" value="InterPro"/>
</dbReference>
<keyword evidence="4" id="KW-1185">Reference proteome</keyword>
<sequence>MRAATRVNVTNKLFFTTFLVAFSSVALGSFLPCPAHAVDSDAPAHQDSRDPRDPRDPRNLRDKRHEALHKRNT</sequence>
<dbReference type="Pfam" id="PF17051">
    <property type="entry name" value="COA2"/>
    <property type="match status" value="1"/>
</dbReference>
<evidence type="ECO:0000313" key="3">
    <source>
        <dbReference type="EMBL" id="SCU88063.1"/>
    </source>
</evidence>
<dbReference type="PANTHER" id="PTHR40020">
    <property type="entry name" value="CYTOCHROME C OXIDASE ASSEMBLY FACTOR 2"/>
    <property type="match status" value="1"/>
</dbReference>
<feature type="region of interest" description="Disordered" evidence="1">
    <location>
        <begin position="37"/>
        <end position="73"/>
    </location>
</feature>
<dbReference type="AlphaFoldDB" id="A0A1G4JDE0"/>
<protein>
    <submittedName>
        <fullName evidence="3">LAMI_0D08614g1_1</fullName>
    </submittedName>
</protein>
<dbReference type="OrthoDB" id="4065690at2759"/>
<proteinExistence type="predicted"/>
<dbReference type="InterPro" id="IPR031459">
    <property type="entry name" value="Coa2"/>
</dbReference>
<accession>A0A1G4JDE0</accession>
<reference evidence="3 4" key="1">
    <citation type="submission" date="2016-03" db="EMBL/GenBank/DDBJ databases">
        <authorList>
            <person name="Devillers H."/>
        </authorList>
    </citation>
    <scope>NUCLEOTIDE SEQUENCE [LARGE SCALE GENOMIC DNA]</scope>
    <source>
        <strain evidence="3">CBS 11717</strain>
    </source>
</reference>
<dbReference type="PANTHER" id="PTHR40020:SF1">
    <property type="entry name" value="CYTOCHROME C OXIDASE ASSEMBLY FACTOR 2"/>
    <property type="match status" value="1"/>
</dbReference>
<keyword evidence="2" id="KW-0732">Signal</keyword>
<evidence type="ECO:0000256" key="1">
    <source>
        <dbReference type="SAM" id="MobiDB-lite"/>
    </source>
</evidence>
<evidence type="ECO:0000256" key="2">
    <source>
        <dbReference type="SAM" id="SignalP"/>
    </source>
</evidence>
<name>A0A1G4JDE0_9SACH</name>
<evidence type="ECO:0000313" key="4">
    <source>
        <dbReference type="Proteomes" id="UP000191024"/>
    </source>
</evidence>
<dbReference type="EMBL" id="LT598463">
    <property type="protein sequence ID" value="SCU88063.1"/>
    <property type="molecule type" value="Genomic_DNA"/>
</dbReference>
<organism evidence="3 4">
    <name type="scientific">Lachancea mirantina</name>
    <dbReference type="NCBI Taxonomy" id="1230905"/>
    <lineage>
        <taxon>Eukaryota</taxon>
        <taxon>Fungi</taxon>
        <taxon>Dikarya</taxon>
        <taxon>Ascomycota</taxon>
        <taxon>Saccharomycotina</taxon>
        <taxon>Saccharomycetes</taxon>
        <taxon>Saccharomycetales</taxon>
        <taxon>Saccharomycetaceae</taxon>
        <taxon>Lachancea</taxon>
    </lineage>
</organism>
<feature type="signal peptide" evidence="2">
    <location>
        <begin position="1"/>
        <end position="37"/>
    </location>
</feature>
<dbReference type="GO" id="GO:0005759">
    <property type="term" value="C:mitochondrial matrix"/>
    <property type="evidence" value="ECO:0007669"/>
    <property type="project" value="TreeGrafter"/>
</dbReference>
<feature type="compositionally biased region" description="Basic and acidic residues" evidence="1">
    <location>
        <begin position="38"/>
        <end position="65"/>
    </location>
</feature>